<dbReference type="InterPro" id="IPR014729">
    <property type="entry name" value="Rossmann-like_a/b/a_fold"/>
</dbReference>
<dbReference type="OrthoDB" id="435881at2759"/>
<name>A0A2K1QSH7_9PEZI</name>
<protein>
    <recommendedName>
        <fullName evidence="6">Photolyase/cryptochrome alpha/beta domain-containing protein</fullName>
    </recommendedName>
</protein>
<dbReference type="GO" id="GO:0003904">
    <property type="term" value="F:deoxyribodipyrimidine photo-lyase activity"/>
    <property type="evidence" value="ECO:0007669"/>
    <property type="project" value="TreeGrafter"/>
</dbReference>
<dbReference type="GO" id="GO:0032922">
    <property type="term" value="P:circadian regulation of gene expression"/>
    <property type="evidence" value="ECO:0007669"/>
    <property type="project" value="TreeGrafter"/>
</dbReference>
<feature type="compositionally biased region" description="Polar residues" evidence="5">
    <location>
        <begin position="188"/>
        <end position="200"/>
    </location>
</feature>
<dbReference type="Gene3D" id="1.10.579.10">
    <property type="entry name" value="DNA Cyclobutane Dipyrimidine Photolyase, subunit A, domain 3"/>
    <property type="match status" value="1"/>
</dbReference>
<dbReference type="SUPFAM" id="SSF48173">
    <property type="entry name" value="Cryptochrome/photolyase FAD-binding domain"/>
    <property type="match status" value="1"/>
</dbReference>
<dbReference type="PANTHER" id="PTHR11455">
    <property type="entry name" value="CRYPTOCHROME"/>
    <property type="match status" value="1"/>
</dbReference>
<dbReference type="InterPro" id="IPR002081">
    <property type="entry name" value="Cryptochrome/DNA_photolyase_1"/>
</dbReference>
<feature type="binding site" evidence="4">
    <location>
        <begin position="288"/>
        <end position="292"/>
    </location>
    <ligand>
        <name>FAD</name>
        <dbReference type="ChEBI" id="CHEBI:57692"/>
    </ligand>
</feature>
<feature type="region of interest" description="Disordered" evidence="5">
    <location>
        <begin position="177"/>
        <end position="251"/>
    </location>
</feature>
<feature type="compositionally biased region" description="Basic and acidic residues" evidence="5">
    <location>
        <begin position="659"/>
        <end position="673"/>
    </location>
</feature>
<evidence type="ECO:0000256" key="4">
    <source>
        <dbReference type="PIRSR" id="PIRSR602081-1"/>
    </source>
</evidence>
<dbReference type="EMBL" id="NKHZ01000047">
    <property type="protein sequence ID" value="PNS17939.1"/>
    <property type="molecule type" value="Genomic_DNA"/>
</dbReference>
<keyword evidence="3 4" id="KW-0274">FAD</keyword>
<dbReference type="Proteomes" id="UP000243797">
    <property type="component" value="Unassembled WGS sequence"/>
</dbReference>
<dbReference type="GO" id="GO:0005634">
    <property type="term" value="C:nucleus"/>
    <property type="evidence" value="ECO:0007669"/>
    <property type="project" value="TreeGrafter"/>
</dbReference>
<dbReference type="Gene3D" id="1.25.40.80">
    <property type="match status" value="1"/>
</dbReference>
<dbReference type="STRING" id="2082308.A0A2K1QSH7"/>
<dbReference type="PROSITE" id="PS51645">
    <property type="entry name" value="PHR_CRY_ALPHA_BETA"/>
    <property type="match status" value="1"/>
</dbReference>
<feature type="compositionally biased region" description="Acidic residues" evidence="5">
    <location>
        <begin position="608"/>
        <end position="618"/>
    </location>
</feature>
<comment type="similarity">
    <text evidence="1">Belongs to the DNA photolyase class-1 family.</text>
</comment>
<dbReference type="InterPro" id="IPR036155">
    <property type="entry name" value="Crypto/Photolyase_N_sf"/>
</dbReference>
<feature type="region of interest" description="Disordered" evidence="5">
    <location>
        <begin position="523"/>
        <end position="542"/>
    </location>
</feature>
<dbReference type="PANTHER" id="PTHR11455:SF9">
    <property type="entry name" value="CRYPTOCHROME CIRCADIAN CLOCK 5 ISOFORM X1"/>
    <property type="match status" value="1"/>
</dbReference>
<reference evidence="7 8" key="1">
    <citation type="submission" date="2017-06" db="EMBL/GenBank/DDBJ databases">
        <title>Draft genome sequence of a variant of Elsinoe murrayae.</title>
        <authorList>
            <person name="Cheng Q."/>
        </authorList>
    </citation>
    <scope>NUCLEOTIDE SEQUENCE [LARGE SCALE GENOMIC DNA]</scope>
    <source>
        <strain evidence="7 8">CQ-2017a</strain>
    </source>
</reference>
<dbReference type="Pfam" id="PF00875">
    <property type="entry name" value="DNA_photolyase"/>
    <property type="match status" value="1"/>
</dbReference>
<dbReference type="Pfam" id="PF03441">
    <property type="entry name" value="FAD_binding_7"/>
    <property type="match status" value="1"/>
</dbReference>
<evidence type="ECO:0000313" key="8">
    <source>
        <dbReference type="Proteomes" id="UP000243797"/>
    </source>
</evidence>
<evidence type="ECO:0000313" key="7">
    <source>
        <dbReference type="EMBL" id="PNS17939.1"/>
    </source>
</evidence>
<evidence type="ECO:0000256" key="1">
    <source>
        <dbReference type="ARBA" id="ARBA00005862"/>
    </source>
</evidence>
<dbReference type="GO" id="GO:0005737">
    <property type="term" value="C:cytoplasm"/>
    <property type="evidence" value="ECO:0007669"/>
    <property type="project" value="TreeGrafter"/>
</dbReference>
<dbReference type="SUPFAM" id="SSF52425">
    <property type="entry name" value="Cryptochrome/photolyase, N-terminal domain"/>
    <property type="match status" value="1"/>
</dbReference>
<dbReference type="InParanoid" id="A0A2K1QSH7"/>
<feature type="region of interest" description="Disordered" evidence="5">
    <location>
        <begin position="577"/>
        <end position="687"/>
    </location>
</feature>
<evidence type="ECO:0000259" key="6">
    <source>
        <dbReference type="PROSITE" id="PS51645"/>
    </source>
</evidence>
<comment type="cofactor">
    <cofactor evidence="4">
        <name>FAD</name>
        <dbReference type="ChEBI" id="CHEBI:57692"/>
    </cofactor>
    <text evidence="4">Binds 1 FAD per subunit.</text>
</comment>
<dbReference type="InterPro" id="IPR005101">
    <property type="entry name" value="Cryptochr/Photolyase_FAD-bd"/>
</dbReference>
<dbReference type="InterPro" id="IPR006050">
    <property type="entry name" value="DNA_photolyase_N"/>
</dbReference>
<evidence type="ECO:0000256" key="2">
    <source>
        <dbReference type="ARBA" id="ARBA00022630"/>
    </source>
</evidence>
<feature type="compositionally biased region" description="Basic and acidic residues" evidence="5">
    <location>
        <begin position="208"/>
        <end position="218"/>
    </location>
</feature>
<organism evidence="7 8">
    <name type="scientific">Sphaceloma murrayae</name>
    <dbReference type="NCBI Taxonomy" id="2082308"/>
    <lineage>
        <taxon>Eukaryota</taxon>
        <taxon>Fungi</taxon>
        <taxon>Dikarya</taxon>
        <taxon>Ascomycota</taxon>
        <taxon>Pezizomycotina</taxon>
        <taxon>Dothideomycetes</taxon>
        <taxon>Dothideomycetidae</taxon>
        <taxon>Myriangiales</taxon>
        <taxon>Elsinoaceae</taxon>
        <taxon>Sphaceloma</taxon>
    </lineage>
</organism>
<keyword evidence="8" id="KW-1185">Reference proteome</keyword>
<proteinExistence type="inferred from homology"/>
<feature type="domain" description="Photolyase/cryptochrome alpha/beta" evidence="6">
    <location>
        <begin position="15"/>
        <end position="147"/>
    </location>
</feature>
<evidence type="ECO:0000256" key="3">
    <source>
        <dbReference type="ARBA" id="ARBA00022827"/>
    </source>
</evidence>
<accession>A0A2K1QSH7</accession>
<evidence type="ECO:0000256" key="5">
    <source>
        <dbReference type="SAM" id="MobiDB-lite"/>
    </source>
</evidence>
<feature type="compositionally biased region" description="Gly residues" evidence="5">
    <location>
        <begin position="591"/>
        <end position="605"/>
    </location>
</feature>
<dbReference type="Gene3D" id="3.40.50.620">
    <property type="entry name" value="HUPs"/>
    <property type="match status" value="1"/>
</dbReference>
<dbReference type="GO" id="GO:0003677">
    <property type="term" value="F:DNA binding"/>
    <property type="evidence" value="ECO:0007669"/>
    <property type="project" value="TreeGrafter"/>
</dbReference>
<keyword evidence="2 4" id="KW-0285">Flavoprotein</keyword>
<dbReference type="GO" id="GO:0071949">
    <property type="term" value="F:FAD binding"/>
    <property type="evidence" value="ECO:0007669"/>
    <property type="project" value="TreeGrafter"/>
</dbReference>
<dbReference type="InterPro" id="IPR036134">
    <property type="entry name" value="Crypto/Photolyase_FAD-like_sf"/>
</dbReference>
<gene>
    <name evidence="7" type="ORF">CAC42_3898</name>
</gene>
<sequence length="687" mass="76764">MAPKKAAANGTKGDTRVLYWFRTDLRLHDSPALQAALDLKPSVLYPVWTWDPHYVYRARVGPNRFQFLIDCQNDLSASLKKSNPKQKLLVIREAPQTVIKKLIKEWKITHLVFEKDTDAYARDRDAEVMKQAKEAGAEVIVKMGRTLWDPDEIVKNNGGKPTMSINQLQAAGHKVGDIAKPLPAPKSLPNSGPTDLSFDQDQPDAEPDFNKPYREKDNQTYAHGLSGPKKDFAPPTLEELGLPTATTPHKGGETRALKILDDVCSNEEFTATFEKPKTNPAQFEPQATCFTSPYLHFGALSVREFYWRVQSVLDSYKGTSSSPPVSLHGQLLFRDMYFAAQAALGYSFAQTHNNPTVRFVPWHLPSTIDSTTGLITGSYQIDSAVAEARFQRWKHGRTGFPWIDALMRQLRTEGWIHHLGRHSVACFLTRGGCYVHWERGAEVFEELLLDHETACNSGNWQWLSCTAFFAQFYRCYSPVAFGQKWDKHGGLIRKYVPELRHVPDKYIYEPWKMPIADAKKARVQIRGDGSRDEDEEDQNGMEVYPKPMLDFSEMRQRCIDGVKAAYDAKLYGDSSQVKDGTWRKSFDDGGEGLTRGTKGGEGGTLKDGEEEEEEEEEKEGGGKGEEEETKGRTSGGKAGGNKTTDNKEKGGGGGGGGARNERRTATSGRKREAGQGTLDGSVKRVRK</sequence>
<dbReference type="AlphaFoldDB" id="A0A2K1QSH7"/>
<comment type="caution">
    <text evidence="7">The sequence shown here is derived from an EMBL/GenBank/DDBJ whole genome shotgun (WGS) entry which is preliminary data.</text>
</comment>
<dbReference type="GO" id="GO:0043153">
    <property type="term" value="P:entrainment of circadian clock by photoperiod"/>
    <property type="evidence" value="ECO:0007669"/>
    <property type="project" value="TreeGrafter"/>
</dbReference>